<dbReference type="GO" id="GO:0098700">
    <property type="term" value="P:neurotransmitter loading into synaptic vesicle"/>
    <property type="evidence" value="ECO:0007669"/>
    <property type="project" value="TreeGrafter"/>
</dbReference>
<evidence type="ECO:0000256" key="6">
    <source>
        <dbReference type="ARBA" id="ARBA00023136"/>
    </source>
</evidence>
<dbReference type="GO" id="GO:0015293">
    <property type="term" value="F:symporter activity"/>
    <property type="evidence" value="ECO:0007669"/>
    <property type="project" value="UniProtKB-KW"/>
</dbReference>
<organism evidence="10 11">
    <name type="scientific">Littorina saxatilis</name>
    <dbReference type="NCBI Taxonomy" id="31220"/>
    <lineage>
        <taxon>Eukaryota</taxon>
        <taxon>Metazoa</taxon>
        <taxon>Spiralia</taxon>
        <taxon>Lophotrochozoa</taxon>
        <taxon>Mollusca</taxon>
        <taxon>Gastropoda</taxon>
        <taxon>Caenogastropoda</taxon>
        <taxon>Littorinimorpha</taxon>
        <taxon>Littorinoidea</taxon>
        <taxon>Littorinidae</taxon>
        <taxon>Littorina</taxon>
    </lineage>
</organism>
<dbReference type="GO" id="GO:0030672">
    <property type="term" value="C:synaptic vesicle membrane"/>
    <property type="evidence" value="ECO:0007669"/>
    <property type="project" value="TreeGrafter"/>
</dbReference>
<feature type="region of interest" description="Disordered" evidence="7">
    <location>
        <begin position="466"/>
        <end position="487"/>
    </location>
</feature>
<feature type="domain" description="Major facilitator superfamily (MFS) profile" evidence="9">
    <location>
        <begin position="12"/>
        <end position="447"/>
    </location>
</feature>
<dbReference type="GO" id="GO:0060076">
    <property type="term" value="C:excitatory synapse"/>
    <property type="evidence" value="ECO:0007669"/>
    <property type="project" value="TreeGrafter"/>
</dbReference>
<dbReference type="PANTHER" id="PTHR11662">
    <property type="entry name" value="SOLUTE CARRIER FAMILY 17"/>
    <property type="match status" value="1"/>
</dbReference>
<dbReference type="GO" id="GO:0035249">
    <property type="term" value="P:synaptic transmission, glutamatergic"/>
    <property type="evidence" value="ECO:0007669"/>
    <property type="project" value="TreeGrafter"/>
</dbReference>
<feature type="transmembrane region" description="Helical" evidence="8">
    <location>
        <begin position="193"/>
        <end position="213"/>
    </location>
</feature>
<feature type="transmembrane region" description="Helical" evidence="8">
    <location>
        <begin position="359"/>
        <end position="377"/>
    </location>
</feature>
<evidence type="ECO:0000256" key="7">
    <source>
        <dbReference type="SAM" id="MobiDB-lite"/>
    </source>
</evidence>
<dbReference type="GO" id="GO:0050803">
    <property type="term" value="P:regulation of synapse structure or activity"/>
    <property type="evidence" value="ECO:0007669"/>
    <property type="project" value="TreeGrafter"/>
</dbReference>
<reference evidence="10 11" key="1">
    <citation type="submission" date="2024-02" db="EMBL/GenBank/DDBJ databases">
        <title>Chromosome-scale genome assembly of the rough periwinkle Littorina saxatilis.</title>
        <authorList>
            <person name="De Jode A."/>
            <person name="Faria R."/>
            <person name="Formenti G."/>
            <person name="Sims Y."/>
            <person name="Smith T.P."/>
            <person name="Tracey A."/>
            <person name="Wood J.M.D."/>
            <person name="Zagrodzka Z.B."/>
            <person name="Johannesson K."/>
            <person name="Butlin R.K."/>
            <person name="Leder E.H."/>
        </authorList>
    </citation>
    <scope>NUCLEOTIDE SEQUENCE [LARGE SCALE GENOMIC DNA]</scope>
    <source>
        <strain evidence="10">Snail1</strain>
        <tissue evidence="10">Muscle</tissue>
    </source>
</reference>
<accession>A0AAN9C323</accession>
<evidence type="ECO:0000313" key="11">
    <source>
        <dbReference type="Proteomes" id="UP001374579"/>
    </source>
</evidence>
<keyword evidence="5 8" id="KW-1133">Transmembrane helix</keyword>
<comment type="caution">
    <text evidence="10">The sequence shown here is derived from an EMBL/GenBank/DDBJ whole genome shotgun (WGS) entry which is preliminary data.</text>
</comment>
<dbReference type="Pfam" id="PF07690">
    <property type="entry name" value="MFS_1"/>
    <property type="match status" value="1"/>
</dbReference>
<evidence type="ECO:0000256" key="3">
    <source>
        <dbReference type="ARBA" id="ARBA00022692"/>
    </source>
</evidence>
<dbReference type="PANTHER" id="PTHR11662:SF456">
    <property type="entry name" value="VESICULAR GLUTAMATE TRANSPORTER, ISOFORM A"/>
    <property type="match status" value="1"/>
</dbReference>
<dbReference type="AlphaFoldDB" id="A0AAN9C323"/>
<feature type="transmembrane region" description="Helical" evidence="8">
    <location>
        <begin position="423"/>
        <end position="442"/>
    </location>
</feature>
<keyword evidence="3 8" id="KW-0812">Transmembrane</keyword>
<feature type="transmembrane region" description="Helical" evidence="8">
    <location>
        <begin position="102"/>
        <end position="121"/>
    </location>
</feature>
<keyword evidence="11" id="KW-1185">Reference proteome</keyword>
<dbReference type="Proteomes" id="UP001374579">
    <property type="component" value="Unassembled WGS sequence"/>
</dbReference>
<keyword evidence="6 8" id="KW-0472">Membrane</keyword>
<dbReference type="PROSITE" id="PS50850">
    <property type="entry name" value="MFS"/>
    <property type="match status" value="1"/>
</dbReference>
<feature type="transmembrane region" description="Helical" evidence="8">
    <location>
        <begin position="74"/>
        <end position="95"/>
    </location>
</feature>
<evidence type="ECO:0000259" key="9">
    <source>
        <dbReference type="PROSITE" id="PS50850"/>
    </source>
</evidence>
<keyword evidence="4" id="KW-0769">Symport</keyword>
<dbReference type="FunFam" id="1.20.1250.20:FF:000423">
    <property type="entry name" value="Putative inorganic phosphate cotransporter-like Protein"/>
    <property type="match status" value="1"/>
</dbReference>
<feature type="transmembrane region" description="Helical" evidence="8">
    <location>
        <begin position="389"/>
        <end position="411"/>
    </location>
</feature>
<evidence type="ECO:0000256" key="8">
    <source>
        <dbReference type="SAM" id="Phobius"/>
    </source>
</evidence>
<dbReference type="Gene3D" id="1.20.1250.20">
    <property type="entry name" value="MFS general substrate transporter like domains"/>
    <property type="match status" value="2"/>
</dbReference>
<feature type="transmembrane region" description="Helical" evidence="8">
    <location>
        <begin position="297"/>
        <end position="322"/>
    </location>
</feature>
<sequence>MGCGKRYMVSLLGFVGFLLSVGFRTDFSLVMTHIARFNKTVSNVSDDQDFLIACPVFGTSRDWSVDWSQSRVQLFHATYFAGSLITQVPGGILAARFSPKRLTGVLILLSSVLFIILPQLAKVHWGFVFAIRGLQGLIEGGSVPAMAGVISAWAPKTERSRLLTIAYAGAYLSPSVGFISAGFATCRLSWDSIFYIYGGLGVVWFVLWMWLVYDRPDDCPNLSVNEANLFRQHGPRVRQGGRHVAASIPWRRVLTSPPVFAVFVGAFCRNWIFSMLITQQPQYFKDSFPMNTADIGLLSAIPPLLMTVFVIVGGVVFDKLITGNFVSRTVGRKLAQTLGFGTEAICILCLYFVDDWKVAISLLCVGVGFSGLAISGYQVNPLDLSPQFAALITGIGRVGTIGAILSTTVASKVADHTLNHWKLLWLSAGIIHLVGVLLYDIFASGNTQPWDPSHAAQAQFVVNEDRKAQREQGGQPREIDPLLPGNAVNDRETWEKSLEDSLVLG</sequence>
<evidence type="ECO:0000256" key="5">
    <source>
        <dbReference type="ARBA" id="ARBA00022989"/>
    </source>
</evidence>
<feature type="transmembrane region" description="Helical" evidence="8">
    <location>
        <begin position="259"/>
        <end position="277"/>
    </location>
</feature>
<protein>
    <recommendedName>
        <fullName evidence="9">Major facilitator superfamily (MFS) profile domain-containing protein</fullName>
    </recommendedName>
</protein>
<name>A0AAN9C323_9CAEN</name>
<dbReference type="SUPFAM" id="SSF103473">
    <property type="entry name" value="MFS general substrate transporter"/>
    <property type="match status" value="1"/>
</dbReference>
<dbReference type="InterPro" id="IPR020846">
    <property type="entry name" value="MFS_dom"/>
</dbReference>
<comment type="subcellular location">
    <subcellularLocation>
        <location evidence="1">Membrane</location>
        <topology evidence="1">Multi-pass membrane protein</topology>
    </subcellularLocation>
</comment>
<evidence type="ECO:0000256" key="4">
    <source>
        <dbReference type="ARBA" id="ARBA00022847"/>
    </source>
</evidence>
<proteinExistence type="predicted"/>
<feature type="transmembrane region" description="Helical" evidence="8">
    <location>
        <begin position="162"/>
        <end position="181"/>
    </location>
</feature>
<evidence type="ECO:0000256" key="2">
    <source>
        <dbReference type="ARBA" id="ARBA00022448"/>
    </source>
</evidence>
<dbReference type="InterPro" id="IPR036259">
    <property type="entry name" value="MFS_trans_sf"/>
</dbReference>
<dbReference type="EMBL" id="JBAMIC010000001">
    <property type="protein sequence ID" value="KAK7116466.1"/>
    <property type="molecule type" value="Genomic_DNA"/>
</dbReference>
<dbReference type="FunFam" id="1.20.1250.20:FF:000003">
    <property type="entry name" value="Solute carrier family 17 member 3"/>
    <property type="match status" value="1"/>
</dbReference>
<dbReference type="InterPro" id="IPR011701">
    <property type="entry name" value="MFS"/>
</dbReference>
<evidence type="ECO:0000313" key="10">
    <source>
        <dbReference type="EMBL" id="KAK7116466.1"/>
    </source>
</evidence>
<keyword evidence="2" id="KW-0813">Transport</keyword>
<gene>
    <name evidence="10" type="ORF">V1264_002140</name>
</gene>
<evidence type="ECO:0000256" key="1">
    <source>
        <dbReference type="ARBA" id="ARBA00004141"/>
    </source>
</evidence>
<dbReference type="InterPro" id="IPR050382">
    <property type="entry name" value="MFS_Na/Anion_cotransporter"/>
</dbReference>
<dbReference type="GO" id="GO:0005313">
    <property type="term" value="F:L-glutamate transmembrane transporter activity"/>
    <property type="evidence" value="ECO:0007669"/>
    <property type="project" value="TreeGrafter"/>
</dbReference>
<dbReference type="GO" id="GO:0005326">
    <property type="term" value="F:neurotransmitter transmembrane transporter activity"/>
    <property type="evidence" value="ECO:0007669"/>
    <property type="project" value="TreeGrafter"/>
</dbReference>
<feature type="transmembrane region" description="Helical" evidence="8">
    <location>
        <begin position="127"/>
        <end position="150"/>
    </location>
</feature>